<dbReference type="InterPro" id="IPR022344">
    <property type="entry name" value="GTA_major-tail"/>
</dbReference>
<dbReference type="PRINTS" id="PR01996">
    <property type="entry name" value="MTP1FAMILY"/>
</dbReference>
<organism evidence="1 2">
    <name type="scientific">Hypericibacter terrae</name>
    <dbReference type="NCBI Taxonomy" id="2602015"/>
    <lineage>
        <taxon>Bacteria</taxon>
        <taxon>Pseudomonadati</taxon>
        <taxon>Pseudomonadota</taxon>
        <taxon>Alphaproteobacteria</taxon>
        <taxon>Rhodospirillales</taxon>
        <taxon>Dongiaceae</taxon>
        <taxon>Hypericibacter</taxon>
    </lineage>
</organism>
<evidence type="ECO:0000313" key="2">
    <source>
        <dbReference type="Proteomes" id="UP000326202"/>
    </source>
</evidence>
<dbReference type="EMBL" id="CP042906">
    <property type="protein sequence ID" value="QEX18494.1"/>
    <property type="molecule type" value="Genomic_DNA"/>
</dbReference>
<evidence type="ECO:0008006" key="3">
    <source>
        <dbReference type="Google" id="ProtNLM"/>
    </source>
</evidence>
<proteinExistence type="predicted"/>
<reference evidence="1 2" key="1">
    <citation type="submission" date="2019-08" db="EMBL/GenBank/DDBJ databases">
        <title>Hyperibacter terrae gen. nov., sp. nov. and Hyperibacter viscosus sp. nov., two new members in the family Rhodospirillaceae isolated from the rhizosphere of Hypericum perforatum.</title>
        <authorList>
            <person name="Noviana Z."/>
        </authorList>
    </citation>
    <scope>NUCLEOTIDE SEQUENCE [LARGE SCALE GENOMIC DNA]</scope>
    <source>
        <strain evidence="1 2">R5913</strain>
    </source>
</reference>
<dbReference type="InterPro" id="IPR011855">
    <property type="entry name" value="Phgtail_TP901_1"/>
</dbReference>
<keyword evidence="2" id="KW-1185">Reference proteome</keyword>
<accession>A0A5J6MM20</accession>
<evidence type="ECO:0000313" key="1">
    <source>
        <dbReference type="EMBL" id="QEX18494.1"/>
    </source>
</evidence>
<dbReference type="AlphaFoldDB" id="A0A5J6MM20"/>
<sequence length="138" mass="14503">MGKEVGRKVLVKIGDGGGSEVFTTLAGQKDATLTMQAGEIDMSDKASGVWGETVSGDLSMSVQVSGNCNWPDTTGLKRVMDAFVVPEQINAQLILNDTGDYWQAAFAITQCNIAGPKDNPTSYDITLKAAAQPVFTAG</sequence>
<name>A0A5J6MM20_9PROT</name>
<dbReference type="Proteomes" id="UP000326202">
    <property type="component" value="Chromosome"/>
</dbReference>
<gene>
    <name evidence="1" type="ORF">FRZ44_38010</name>
</gene>
<dbReference type="RefSeq" id="WP_151178647.1">
    <property type="nucleotide sequence ID" value="NZ_CP042906.1"/>
</dbReference>
<dbReference type="Pfam" id="PF06199">
    <property type="entry name" value="Phage_tail_2"/>
    <property type="match status" value="1"/>
</dbReference>
<dbReference type="OrthoDB" id="8397025at2"/>
<protein>
    <recommendedName>
        <fullName evidence="3">Tail protein</fullName>
    </recommendedName>
</protein>
<dbReference type="KEGG" id="htq:FRZ44_38010"/>